<dbReference type="PANTHER" id="PTHR43806">
    <property type="entry name" value="PEPTIDASE S8"/>
    <property type="match status" value="1"/>
</dbReference>
<dbReference type="OrthoDB" id="9790784at2"/>
<organism evidence="10 11">
    <name type="scientific">Rubrivivax gelatinosus</name>
    <name type="common">Rhodocyclus gelatinosus</name>
    <name type="synonym">Rhodopseudomonas gelatinosa</name>
    <dbReference type="NCBI Taxonomy" id="28068"/>
    <lineage>
        <taxon>Bacteria</taxon>
        <taxon>Pseudomonadati</taxon>
        <taxon>Pseudomonadota</taxon>
        <taxon>Betaproteobacteria</taxon>
        <taxon>Burkholderiales</taxon>
        <taxon>Sphaerotilaceae</taxon>
        <taxon>Rubrivivax</taxon>
    </lineage>
</organism>
<proteinExistence type="inferred from homology"/>
<dbReference type="InterPro" id="IPR023827">
    <property type="entry name" value="Peptidase_S8_Asp-AS"/>
</dbReference>
<dbReference type="Pfam" id="PF22352">
    <property type="entry name" value="K319L-like_PKD"/>
    <property type="match status" value="1"/>
</dbReference>
<evidence type="ECO:0000313" key="10">
    <source>
        <dbReference type="EMBL" id="TCP05670.1"/>
    </source>
</evidence>
<evidence type="ECO:0000256" key="5">
    <source>
        <dbReference type="PIRSR" id="PIRSR615500-1"/>
    </source>
</evidence>
<dbReference type="GO" id="GO:0004252">
    <property type="term" value="F:serine-type endopeptidase activity"/>
    <property type="evidence" value="ECO:0007669"/>
    <property type="project" value="UniProtKB-UniRule"/>
</dbReference>
<dbReference type="InterPro" id="IPR000209">
    <property type="entry name" value="Peptidase_S8/S53_dom"/>
</dbReference>
<dbReference type="PROSITE" id="PS00136">
    <property type="entry name" value="SUBTILASE_ASP"/>
    <property type="match status" value="1"/>
</dbReference>
<comment type="caution">
    <text evidence="10">The sequence shown here is derived from an EMBL/GenBank/DDBJ whole genome shotgun (WGS) entry which is preliminary data.</text>
</comment>
<reference evidence="10 11" key="1">
    <citation type="submission" date="2019-03" db="EMBL/GenBank/DDBJ databases">
        <title>Genomic Encyclopedia of Type Strains, Phase IV (KMG-IV): sequencing the most valuable type-strain genomes for metagenomic binning, comparative biology and taxonomic classification.</title>
        <authorList>
            <person name="Goeker M."/>
        </authorList>
    </citation>
    <scope>NUCLEOTIDE SEQUENCE [LARGE SCALE GENOMIC DNA]</scope>
    <source>
        <strain evidence="10 11">DSM 1709</strain>
    </source>
</reference>
<comment type="similarity">
    <text evidence="1 6 7">Belongs to the peptidase S8 family.</text>
</comment>
<feature type="signal peptide" evidence="8">
    <location>
        <begin position="1"/>
        <end position="25"/>
    </location>
</feature>
<dbReference type="InterPro" id="IPR036852">
    <property type="entry name" value="Peptidase_S8/S53_dom_sf"/>
</dbReference>
<dbReference type="InterPro" id="IPR015500">
    <property type="entry name" value="Peptidase_S8_subtilisin-rel"/>
</dbReference>
<dbReference type="RefSeq" id="WP_132644655.1">
    <property type="nucleotide sequence ID" value="NZ_CP181386.1"/>
</dbReference>
<evidence type="ECO:0000256" key="7">
    <source>
        <dbReference type="RuleBase" id="RU003355"/>
    </source>
</evidence>
<evidence type="ECO:0000256" key="6">
    <source>
        <dbReference type="PROSITE-ProRule" id="PRU01240"/>
    </source>
</evidence>
<feature type="active site" description="Charge relay system" evidence="5 6">
    <location>
        <position position="158"/>
    </location>
</feature>
<evidence type="ECO:0000313" key="11">
    <source>
        <dbReference type="Proteomes" id="UP000295106"/>
    </source>
</evidence>
<feature type="active site" description="Charge relay system" evidence="5 6">
    <location>
        <position position="211"/>
    </location>
</feature>
<evidence type="ECO:0000259" key="9">
    <source>
        <dbReference type="Pfam" id="PF00082"/>
    </source>
</evidence>
<evidence type="ECO:0000256" key="8">
    <source>
        <dbReference type="SAM" id="SignalP"/>
    </source>
</evidence>
<protein>
    <submittedName>
        <fullName evidence="10">Serine protease</fullName>
    </submittedName>
</protein>
<keyword evidence="4 6" id="KW-0720">Serine protease</keyword>
<dbReference type="PANTHER" id="PTHR43806:SF11">
    <property type="entry name" value="CEREVISIN-RELATED"/>
    <property type="match status" value="1"/>
</dbReference>
<dbReference type="Pfam" id="PF00082">
    <property type="entry name" value="Peptidase_S8"/>
    <property type="match status" value="1"/>
</dbReference>
<feature type="active site" description="Charge relay system" evidence="5 6">
    <location>
        <position position="398"/>
    </location>
</feature>
<dbReference type="SUPFAM" id="SSF52743">
    <property type="entry name" value="Subtilisin-like"/>
    <property type="match status" value="1"/>
</dbReference>
<dbReference type="InterPro" id="IPR050131">
    <property type="entry name" value="Peptidase_S8_subtilisin-like"/>
</dbReference>
<evidence type="ECO:0000256" key="3">
    <source>
        <dbReference type="ARBA" id="ARBA00022801"/>
    </source>
</evidence>
<dbReference type="PROSITE" id="PS00138">
    <property type="entry name" value="SUBTILASE_SER"/>
    <property type="match status" value="1"/>
</dbReference>
<dbReference type="Proteomes" id="UP000295106">
    <property type="component" value="Unassembled WGS sequence"/>
</dbReference>
<evidence type="ECO:0000256" key="1">
    <source>
        <dbReference type="ARBA" id="ARBA00011073"/>
    </source>
</evidence>
<dbReference type="AlphaFoldDB" id="A0A4R2MG01"/>
<dbReference type="GeneID" id="99687266"/>
<accession>A0A4R2MG01</accession>
<evidence type="ECO:0000256" key="2">
    <source>
        <dbReference type="ARBA" id="ARBA00022670"/>
    </source>
</evidence>
<dbReference type="GO" id="GO:0006508">
    <property type="term" value="P:proteolysis"/>
    <property type="evidence" value="ECO:0007669"/>
    <property type="project" value="UniProtKB-KW"/>
</dbReference>
<gene>
    <name evidence="10" type="ORF">EV684_101542</name>
</gene>
<dbReference type="Gene3D" id="3.40.50.200">
    <property type="entry name" value="Peptidase S8/S53 domain"/>
    <property type="match status" value="1"/>
</dbReference>
<dbReference type="PRINTS" id="PR00723">
    <property type="entry name" value="SUBTILISIN"/>
</dbReference>
<dbReference type="PROSITE" id="PS51892">
    <property type="entry name" value="SUBTILASE"/>
    <property type="match status" value="1"/>
</dbReference>
<feature type="domain" description="Peptidase S8/S53" evidence="9">
    <location>
        <begin position="151"/>
        <end position="433"/>
    </location>
</feature>
<keyword evidence="2 6" id="KW-0645">Protease</keyword>
<dbReference type="InterPro" id="IPR013783">
    <property type="entry name" value="Ig-like_fold"/>
</dbReference>
<keyword evidence="8" id="KW-0732">Signal</keyword>
<dbReference type="EMBL" id="SLXD01000001">
    <property type="protein sequence ID" value="TCP05670.1"/>
    <property type="molecule type" value="Genomic_DNA"/>
</dbReference>
<evidence type="ECO:0000256" key="4">
    <source>
        <dbReference type="ARBA" id="ARBA00022825"/>
    </source>
</evidence>
<name>A0A4R2MG01_RUBGE</name>
<feature type="chain" id="PRO_5020918186" evidence="8">
    <location>
        <begin position="26"/>
        <end position="676"/>
    </location>
</feature>
<sequence>MRQLFTPLLAMALAGSAWLALPARAASTADTTTRLVVKYKTQALAASTERARTRVKALAEAAGVELSALRQTATGATVYTLAAPLTLARARQVAARVAADASVAYALPDVRVKATALPSDTYASSQWSLRESSSFTGAANLFAAWPSSSSRIVVAVVDTGLLAHPDLTSNQIGGYDFISDSTMAGDGDGRDADPTDVGDYCDDEGTDSSWHATGVAGLIAAEANNAYGVAGGAANHARILHARALGRCGGYLSDVADAVVWSAGGSVSGVPTNTTPARVINLSLGAEAGTSCYAYLQEAVDEAVSRQAVVVVAAGNDGATSVGAPANCSDVIAVGAHTVGGDLASYSNHSADVTLTAPGGGSCMLLTSCDSRATYTIGNTGTRSAGTMSELTGFAGTSAATPHVAAAAALLLAVDDSLTPAQVRSLLVSTAASHPSGTYCANNAGQCGAGMLDAQAAVAALQTPVVTISGSSVVAGSATVTLTASVSGVDSGYSYAWTQVSGPSVTLNGAATSSLSFTAPATKGTPMVFKVVVTSSAGQSGSSSWTVSVNNPATADLPDRWTATAGTAFSTELEGSDADGDTVYFTLVSGPSGMTVSDNVLGWDNPVEGTYSVVLAVSDDADADVSDATQVTVTLTVSAAGSSSTADEDGGGGGGALHWSALLALALGLVWRRAAR</sequence>
<keyword evidence="3 6" id="KW-0378">Hydrolase</keyword>
<dbReference type="Gene3D" id="2.60.40.10">
    <property type="entry name" value="Immunoglobulins"/>
    <property type="match status" value="2"/>
</dbReference>
<dbReference type="InterPro" id="IPR023828">
    <property type="entry name" value="Peptidase_S8_Ser-AS"/>
</dbReference>